<evidence type="ECO:0000259" key="19">
    <source>
        <dbReference type="Pfam" id="PF02823"/>
    </source>
</evidence>
<keyword evidence="21" id="KW-1185">Reference proteome</keyword>
<evidence type="ECO:0000256" key="12">
    <source>
        <dbReference type="ARBA" id="ARBA00023310"/>
    </source>
</evidence>
<evidence type="ECO:0000256" key="15">
    <source>
        <dbReference type="HAMAP-Rule" id="MF_00530"/>
    </source>
</evidence>
<comment type="subunit">
    <text evidence="4 15 16">F-type ATPases have 2 components, CF(1) - the catalytic core - and CF(0) - the membrane proton channel. CF(1) has five subunits: alpha(3), beta(3), gamma(1), delta(1), epsilon(1). CF(0) has three main subunits: a, b and c.</text>
</comment>
<evidence type="ECO:0000313" key="21">
    <source>
        <dbReference type="Proteomes" id="UP000199046"/>
    </source>
</evidence>
<comment type="subcellular location">
    <subcellularLocation>
        <location evidence="2 15">Cell membrane</location>
        <topology evidence="2 15">Peripheral membrane protein</topology>
    </subcellularLocation>
</comment>
<dbReference type="PANTHER" id="PTHR13822:SF10">
    <property type="entry name" value="ATP SYNTHASE EPSILON CHAIN, CHLOROPLASTIC"/>
    <property type="match status" value="1"/>
</dbReference>
<evidence type="ECO:0000256" key="8">
    <source>
        <dbReference type="ARBA" id="ARBA00022781"/>
    </source>
</evidence>
<keyword evidence="9 15" id="KW-0406">Ion transport</keyword>
<evidence type="ECO:0000256" key="14">
    <source>
        <dbReference type="ARBA" id="ARBA00031795"/>
    </source>
</evidence>
<dbReference type="Pfam" id="PF00401">
    <property type="entry name" value="ATP-synt_DE"/>
    <property type="match status" value="1"/>
</dbReference>
<feature type="domain" description="ATP synthase epsilon subunit C-terminal" evidence="18">
    <location>
        <begin position="88"/>
        <end position="130"/>
    </location>
</feature>
<dbReference type="SUPFAM" id="SSF51344">
    <property type="entry name" value="Epsilon subunit of F1F0-ATP synthase N-terminal domain"/>
    <property type="match status" value="1"/>
</dbReference>
<keyword evidence="7 15" id="KW-1003">Cell membrane</keyword>
<dbReference type="InterPro" id="IPR036771">
    <property type="entry name" value="ATPsynth_dsu/esu_N"/>
</dbReference>
<gene>
    <name evidence="15" type="primary">atpC</name>
    <name evidence="20" type="ORF">SAMN05421848_1751</name>
</gene>
<dbReference type="NCBIfam" id="TIGR01216">
    <property type="entry name" value="ATP_synt_epsi"/>
    <property type="match status" value="1"/>
</dbReference>
<dbReference type="Gene3D" id="2.60.15.10">
    <property type="entry name" value="F0F1 ATP synthase delta/epsilon subunit, N-terminal"/>
    <property type="match status" value="1"/>
</dbReference>
<evidence type="ECO:0000256" key="17">
    <source>
        <dbReference type="SAM" id="Coils"/>
    </source>
</evidence>
<protein>
    <recommendedName>
        <fullName evidence="5 15">ATP synthase epsilon chain</fullName>
    </recommendedName>
    <alternativeName>
        <fullName evidence="14 15">ATP synthase F1 sector epsilon subunit</fullName>
    </alternativeName>
    <alternativeName>
        <fullName evidence="13 15">F-ATPase epsilon subunit</fullName>
    </alternativeName>
</protein>
<dbReference type="InterPro" id="IPR020547">
    <property type="entry name" value="ATP_synth_F1_esu_C"/>
</dbReference>
<evidence type="ECO:0000256" key="4">
    <source>
        <dbReference type="ARBA" id="ARBA00011648"/>
    </source>
</evidence>
<dbReference type="STRING" id="402385.SAMN05421848_1751"/>
<dbReference type="CDD" id="cd12152">
    <property type="entry name" value="F1-ATPase_delta"/>
    <property type="match status" value="1"/>
</dbReference>
<evidence type="ECO:0000256" key="10">
    <source>
        <dbReference type="ARBA" id="ARBA00023136"/>
    </source>
</evidence>
<dbReference type="InterPro" id="IPR020546">
    <property type="entry name" value="ATP_synth_F1_dsu/esu_N"/>
</dbReference>
<dbReference type="GO" id="GO:0046933">
    <property type="term" value="F:proton-transporting ATP synthase activity, rotational mechanism"/>
    <property type="evidence" value="ECO:0007669"/>
    <property type="project" value="UniProtKB-UniRule"/>
</dbReference>
<proteinExistence type="inferred from homology"/>
<feature type="coiled-coil region" evidence="17">
    <location>
        <begin position="91"/>
        <end position="134"/>
    </location>
</feature>
<comment type="function">
    <text evidence="1 15">Produces ATP from ADP in the presence of a proton gradient across the membrane.</text>
</comment>
<keyword evidence="10 15" id="KW-0472">Membrane</keyword>
<dbReference type="HAMAP" id="MF_00530">
    <property type="entry name" value="ATP_synth_epsil_bac"/>
    <property type="match status" value="1"/>
</dbReference>
<feature type="domain" description="ATP synthase F1 complex delta/epsilon subunit N-terminal" evidence="19">
    <location>
        <begin position="4"/>
        <end position="83"/>
    </location>
</feature>
<dbReference type="PANTHER" id="PTHR13822">
    <property type="entry name" value="ATP SYNTHASE DELTA/EPSILON CHAIN"/>
    <property type="match status" value="1"/>
</dbReference>
<dbReference type="InterPro" id="IPR001469">
    <property type="entry name" value="ATP_synth_F1_dsu/esu"/>
</dbReference>
<accession>A0A1I1JZ20</accession>
<dbReference type="FunFam" id="2.60.15.10:FF:000001">
    <property type="entry name" value="ATP synthase epsilon chain"/>
    <property type="match status" value="1"/>
</dbReference>
<dbReference type="Pfam" id="PF02823">
    <property type="entry name" value="ATP-synt_DE_N"/>
    <property type="match status" value="1"/>
</dbReference>
<dbReference type="RefSeq" id="WP_090132975.1">
    <property type="nucleotide sequence ID" value="NZ_FOLY01000003.1"/>
</dbReference>
<evidence type="ECO:0000256" key="1">
    <source>
        <dbReference type="ARBA" id="ARBA00003543"/>
    </source>
</evidence>
<keyword evidence="6 15" id="KW-0813">Transport</keyword>
<dbReference type="GO" id="GO:0045259">
    <property type="term" value="C:proton-transporting ATP synthase complex"/>
    <property type="evidence" value="ECO:0007669"/>
    <property type="project" value="UniProtKB-KW"/>
</dbReference>
<sequence>MATMQCNIVSAERNIFAGEVERVVAISVLGELGILRGHEPTLTELKPGPVRIIHDGGEEEIYFVSGGFLEVQPNMVIVLADSADRARDLDAAEAEKARDEARSALQGKNSEMDYQQALAEIEAATARLRTLSQLRNRRGNS</sequence>
<dbReference type="InterPro" id="IPR036794">
    <property type="entry name" value="ATP_F1_dsu/esu_C_sf"/>
</dbReference>
<dbReference type="AlphaFoldDB" id="A0A1I1JZ20"/>
<evidence type="ECO:0000256" key="5">
    <source>
        <dbReference type="ARBA" id="ARBA00014480"/>
    </source>
</evidence>
<keyword evidence="17" id="KW-0175">Coiled coil</keyword>
<keyword evidence="12 15" id="KW-0066">ATP synthesis</keyword>
<evidence type="ECO:0000256" key="13">
    <source>
        <dbReference type="ARBA" id="ARBA00030215"/>
    </source>
</evidence>
<keyword evidence="11 15" id="KW-0139">CF(1)</keyword>
<dbReference type="Proteomes" id="UP000199046">
    <property type="component" value="Unassembled WGS sequence"/>
</dbReference>
<evidence type="ECO:0000256" key="3">
    <source>
        <dbReference type="ARBA" id="ARBA00005712"/>
    </source>
</evidence>
<dbReference type="GO" id="GO:0005886">
    <property type="term" value="C:plasma membrane"/>
    <property type="evidence" value="ECO:0007669"/>
    <property type="project" value="UniProtKB-SubCell"/>
</dbReference>
<evidence type="ECO:0000256" key="16">
    <source>
        <dbReference type="RuleBase" id="RU003656"/>
    </source>
</evidence>
<comment type="similarity">
    <text evidence="3 15 16">Belongs to the ATPase epsilon chain family.</text>
</comment>
<evidence type="ECO:0000256" key="11">
    <source>
        <dbReference type="ARBA" id="ARBA00023196"/>
    </source>
</evidence>
<evidence type="ECO:0000256" key="2">
    <source>
        <dbReference type="ARBA" id="ARBA00004202"/>
    </source>
</evidence>
<reference evidence="21" key="1">
    <citation type="submission" date="2016-10" db="EMBL/GenBank/DDBJ databases">
        <authorList>
            <person name="Varghese N."/>
            <person name="Submissions S."/>
        </authorList>
    </citation>
    <scope>NUCLEOTIDE SEQUENCE [LARGE SCALE GENOMIC DNA]</scope>
    <source>
        <strain evidence="21">DSM 23439</strain>
    </source>
</reference>
<evidence type="ECO:0000259" key="18">
    <source>
        <dbReference type="Pfam" id="PF00401"/>
    </source>
</evidence>
<organism evidence="20 21">
    <name type="scientific">Kushneria avicenniae</name>
    <dbReference type="NCBI Taxonomy" id="402385"/>
    <lineage>
        <taxon>Bacteria</taxon>
        <taxon>Pseudomonadati</taxon>
        <taxon>Pseudomonadota</taxon>
        <taxon>Gammaproteobacteria</taxon>
        <taxon>Oceanospirillales</taxon>
        <taxon>Halomonadaceae</taxon>
        <taxon>Kushneria</taxon>
    </lineage>
</organism>
<evidence type="ECO:0000256" key="9">
    <source>
        <dbReference type="ARBA" id="ARBA00023065"/>
    </source>
</evidence>
<keyword evidence="8 15" id="KW-0375">Hydrogen ion transport</keyword>
<evidence type="ECO:0000256" key="6">
    <source>
        <dbReference type="ARBA" id="ARBA00022448"/>
    </source>
</evidence>
<dbReference type="EMBL" id="FOLY01000003">
    <property type="protein sequence ID" value="SFC51758.1"/>
    <property type="molecule type" value="Genomic_DNA"/>
</dbReference>
<evidence type="ECO:0000313" key="20">
    <source>
        <dbReference type="EMBL" id="SFC51758.1"/>
    </source>
</evidence>
<dbReference type="SUPFAM" id="SSF46604">
    <property type="entry name" value="Epsilon subunit of F1F0-ATP synthase C-terminal domain"/>
    <property type="match status" value="1"/>
</dbReference>
<dbReference type="GO" id="GO:0005524">
    <property type="term" value="F:ATP binding"/>
    <property type="evidence" value="ECO:0007669"/>
    <property type="project" value="UniProtKB-UniRule"/>
</dbReference>
<name>A0A1I1JZ20_9GAMM</name>
<dbReference type="NCBIfam" id="NF001847">
    <property type="entry name" value="PRK00571.1-4"/>
    <property type="match status" value="1"/>
</dbReference>
<evidence type="ECO:0000256" key="7">
    <source>
        <dbReference type="ARBA" id="ARBA00022475"/>
    </source>
</evidence>
<dbReference type="OrthoDB" id="9791445at2"/>